<dbReference type="AlphaFoldDB" id="A0A1G7R0I3"/>
<gene>
    <name evidence="5" type="ORF">SAMN05216553_10534</name>
</gene>
<evidence type="ECO:0000313" key="6">
    <source>
        <dbReference type="Proteomes" id="UP000199623"/>
    </source>
</evidence>
<evidence type="ECO:0000259" key="3">
    <source>
        <dbReference type="Pfam" id="PF25862"/>
    </source>
</evidence>
<dbReference type="OrthoDB" id="6725302at2"/>
<feature type="domain" description="Alkaline phosphatase-like protein PglZ N-terminal" evidence="3">
    <location>
        <begin position="18"/>
        <end position="107"/>
    </location>
</feature>
<dbReference type="InterPro" id="IPR058882">
    <property type="entry name" value="PglZ_C"/>
</dbReference>
<keyword evidence="6" id="KW-1185">Reference proteome</keyword>
<dbReference type="STRING" id="200378.SAMN05216553_10534"/>
<dbReference type="InterPro" id="IPR047992">
    <property type="entry name" value="BREX_PglZ"/>
</dbReference>
<dbReference type="Pfam" id="PF25862">
    <property type="entry name" value="PglZ_1st"/>
    <property type="match status" value="1"/>
</dbReference>
<feature type="compositionally biased region" description="Basic and acidic residues" evidence="1">
    <location>
        <begin position="771"/>
        <end position="781"/>
    </location>
</feature>
<feature type="domain" description="Alkaline phosphatase-like protein PglZ C-terminal" evidence="4">
    <location>
        <begin position="797"/>
        <end position="897"/>
    </location>
</feature>
<dbReference type="Proteomes" id="UP000199623">
    <property type="component" value="Unassembled WGS sequence"/>
</dbReference>
<evidence type="ECO:0000259" key="2">
    <source>
        <dbReference type="Pfam" id="PF25861"/>
    </source>
</evidence>
<feature type="domain" description="Alkaline phosphatase-like protein PglZ second" evidence="2">
    <location>
        <begin position="180"/>
        <end position="327"/>
    </location>
</feature>
<protein>
    <submittedName>
        <fullName evidence="5">PglZ domain-containing protein</fullName>
    </submittedName>
</protein>
<evidence type="ECO:0000259" key="4">
    <source>
        <dbReference type="Pfam" id="PF25863"/>
    </source>
</evidence>
<sequence>MGAVPEVNRRILEALLEARLPGAKDRRLVLVHGRYDRSSPSEFTVRISGKSRRVAVTDQPSVLGIVDAWRAHRSATSDTDDVLVVTTSVEDAQLGWDLRGHALGRATCTVDRVEIVKQRFGAVDVDPRIRRERWLVDALLDAEPASGWRRSGQVLTRDAAVRALIGARLGSGDLAEGTLDASSLLTWSRSVAGSAFASLPRSEQAGLTSWLTEKVGGAAVVLMSLASEGRAQDAMALGVLASAITAPDASTQTALEIGRLLGQVRPRGNELTAFVDAVEGTLDRWAIEAASGAAHAAMARQQVLDVIRQADDLAVSADLTDALVGNRFLTSSFSARLRVLTAALARGRLEAAEAALGGVEEHALARLFPERATAAATAVRLARWLAEPEEVVDSVASGVRAHLADWGWVDRALALLWAGDSVHDPVVGQAYRSLYDAVRARRDRLDEQFAKHLTVWTQSASTHAPGGCLLIEDVLERVALPLSGAAHAPLVIVLDGMSSAVATEFGEQLAGRGWSEASPRVGERTSAVSAVPSVTRVSRACLLTGGLSSGDQATERNGFESFWRKHRKNALLLHKGDIAGHAGQRLAEPLIASLAGDDVVAVVLNTIDDALDHGREGDRTGWRLTDITYLAELLDAARAYARPVVLVSDHGHVLDRTPAGSGPVPASGVQSARWRTGTPEAGEIALTGPRVLDGAGSVVVPWREDIHYTPRKAGYHGGAALAEMTVPVLVFLPSADLLPSGWHLLSPEMVTPTWWRSTTVRVKPVPGRKNQKPESRKEAKAAEQSAPLFTVEEALPATPTLGASVVASKIYDAQKAFVPKAPKKPEVAAVIDKLSAAGGRCSLAEAATAAGRAGRNPEFLVSILQRLLNVEGYPVLSSVDGGRTLELNLQLLREQFNVEKP</sequence>
<evidence type="ECO:0000313" key="5">
    <source>
        <dbReference type="EMBL" id="SDG04194.1"/>
    </source>
</evidence>
<feature type="region of interest" description="Disordered" evidence="1">
    <location>
        <begin position="764"/>
        <end position="784"/>
    </location>
</feature>
<accession>A0A1G7R0I3</accession>
<dbReference type="EMBL" id="FNCC01000005">
    <property type="protein sequence ID" value="SDG04194.1"/>
    <property type="molecule type" value="Genomic_DNA"/>
</dbReference>
<proteinExistence type="predicted"/>
<reference evidence="6" key="1">
    <citation type="submission" date="2016-10" db="EMBL/GenBank/DDBJ databases">
        <authorList>
            <person name="Varghese N."/>
            <person name="Submissions S."/>
        </authorList>
    </citation>
    <scope>NUCLEOTIDE SEQUENCE [LARGE SCALE GENOMIC DNA]</scope>
    <source>
        <strain evidence="6">CGMCC 4.3506</strain>
    </source>
</reference>
<name>A0A1G7R0I3_9PSEU</name>
<dbReference type="Pfam" id="PF25863">
    <property type="entry name" value="PglZ_C"/>
    <property type="match status" value="1"/>
</dbReference>
<dbReference type="InterPro" id="IPR058881">
    <property type="entry name" value="PglZ_2nd"/>
</dbReference>
<evidence type="ECO:0000256" key="1">
    <source>
        <dbReference type="SAM" id="MobiDB-lite"/>
    </source>
</evidence>
<organism evidence="5 6">
    <name type="scientific">Lentzea fradiae</name>
    <dbReference type="NCBI Taxonomy" id="200378"/>
    <lineage>
        <taxon>Bacteria</taxon>
        <taxon>Bacillati</taxon>
        <taxon>Actinomycetota</taxon>
        <taxon>Actinomycetes</taxon>
        <taxon>Pseudonocardiales</taxon>
        <taxon>Pseudonocardiaceae</taxon>
        <taxon>Lentzea</taxon>
    </lineage>
</organism>
<dbReference type="Pfam" id="PF08665">
    <property type="entry name" value="PglZ"/>
    <property type="match status" value="1"/>
</dbReference>
<dbReference type="RefSeq" id="WP_090048712.1">
    <property type="nucleotide sequence ID" value="NZ_FNCC01000005.1"/>
</dbReference>
<dbReference type="NCBIfam" id="NF033446">
    <property type="entry name" value="BREX_PglZ_2"/>
    <property type="match status" value="1"/>
</dbReference>
<dbReference type="Pfam" id="PF25861">
    <property type="entry name" value="PglZ_2nd"/>
    <property type="match status" value="1"/>
</dbReference>
<dbReference type="InterPro" id="IPR058880">
    <property type="entry name" value="PglZ_N"/>
</dbReference>